<dbReference type="AlphaFoldDB" id="A0A218WSB0"/>
<sequence>MQWSGCETLTAVVAVSNLGCETRMQWKRLHFVGCRVCYWAIVLLLAKPQPYDEGFCFAGCSMLKDSSSKVERLRIPSGKKSESAVVLAMRYL</sequence>
<evidence type="ECO:0000313" key="1">
    <source>
        <dbReference type="EMBL" id="OWM75368.1"/>
    </source>
</evidence>
<dbReference type="Proteomes" id="UP000197138">
    <property type="component" value="Unassembled WGS sequence"/>
</dbReference>
<protein>
    <submittedName>
        <fullName evidence="1">Uncharacterized protein</fullName>
    </submittedName>
</protein>
<gene>
    <name evidence="1" type="ORF">CDL15_Pgr021084</name>
</gene>
<organism evidence="1 2">
    <name type="scientific">Punica granatum</name>
    <name type="common">Pomegranate</name>
    <dbReference type="NCBI Taxonomy" id="22663"/>
    <lineage>
        <taxon>Eukaryota</taxon>
        <taxon>Viridiplantae</taxon>
        <taxon>Streptophyta</taxon>
        <taxon>Embryophyta</taxon>
        <taxon>Tracheophyta</taxon>
        <taxon>Spermatophyta</taxon>
        <taxon>Magnoliopsida</taxon>
        <taxon>eudicotyledons</taxon>
        <taxon>Gunneridae</taxon>
        <taxon>Pentapetalae</taxon>
        <taxon>rosids</taxon>
        <taxon>malvids</taxon>
        <taxon>Myrtales</taxon>
        <taxon>Lythraceae</taxon>
        <taxon>Punica</taxon>
    </lineage>
</organism>
<accession>A0A218WSB0</accession>
<proteinExistence type="predicted"/>
<reference evidence="2" key="1">
    <citation type="journal article" date="2017" name="Plant J.">
        <title>The pomegranate (Punica granatum L.) genome and the genomics of punicalagin biosynthesis.</title>
        <authorList>
            <person name="Qin G."/>
            <person name="Xu C."/>
            <person name="Ming R."/>
            <person name="Tang H."/>
            <person name="Guyot R."/>
            <person name="Kramer E.M."/>
            <person name="Hu Y."/>
            <person name="Yi X."/>
            <person name="Qi Y."/>
            <person name="Xu X."/>
            <person name="Gao Z."/>
            <person name="Pan H."/>
            <person name="Jian J."/>
            <person name="Tian Y."/>
            <person name="Yue Z."/>
            <person name="Xu Y."/>
        </authorList>
    </citation>
    <scope>NUCLEOTIDE SEQUENCE [LARGE SCALE GENOMIC DNA]</scope>
    <source>
        <strain evidence="2">cv. Dabenzi</strain>
    </source>
</reference>
<evidence type="ECO:0000313" key="2">
    <source>
        <dbReference type="Proteomes" id="UP000197138"/>
    </source>
</evidence>
<dbReference type="EMBL" id="MTKT01003257">
    <property type="protein sequence ID" value="OWM75368.1"/>
    <property type="molecule type" value="Genomic_DNA"/>
</dbReference>
<name>A0A218WSB0_PUNGR</name>
<comment type="caution">
    <text evidence="1">The sequence shown here is derived from an EMBL/GenBank/DDBJ whole genome shotgun (WGS) entry which is preliminary data.</text>
</comment>